<dbReference type="OrthoDB" id="1933690at2759"/>
<dbReference type="AlphaFoldDB" id="A0A7J7MQW6"/>
<evidence type="ECO:0008006" key="4">
    <source>
        <dbReference type="Google" id="ProtNLM"/>
    </source>
</evidence>
<dbReference type="PANTHER" id="PTHR37183:SF1">
    <property type="entry name" value="PLANT THIONIN FAMILY PROTEIN"/>
    <property type="match status" value="1"/>
</dbReference>
<evidence type="ECO:0000313" key="2">
    <source>
        <dbReference type="EMBL" id="KAF6157273.1"/>
    </source>
</evidence>
<organism evidence="2 3">
    <name type="scientific">Kingdonia uniflora</name>
    <dbReference type="NCBI Taxonomy" id="39325"/>
    <lineage>
        <taxon>Eukaryota</taxon>
        <taxon>Viridiplantae</taxon>
        <taxon>Streptophyta</taxon>
        <taxon>Embryophyta</taxon>
        <taxon>Tracheophyta</taxon>
        <taxon>Spermatophyta</taxon>
        <taxon>Magnoliopsida</taxon>
        <taxon>Ranunculales</taxon>
        <taxon>Circaeasteraceae</taxon>
        <taxon>Kingdonia</taxon>
    </lineage>
</organism>
<dbReference type="PANTHER" id="PTHR37183">
    <property type="entry name" value="PLANT THIONIN FAMILY PROTEIN"/>
    <property type="match status" value="1"/>
</dbReference>
<evidence type="ECO:0000256" key="1">
    <source>
        <dbReference type="SAM" id="SignalP"/>
    </source>
</evidence>
<protein>
    <recommendedName>
        <fullName evidence="4">Thionin-like protein</fullName>
    </recommendedName>
</protein>
<accession>A0A7J7MQW6</accession>
<dbReference type="EMBL" id="JACGCM010001279">
    <property type="protein sequence ID" value="KAF6157273.1"/>
    <property type="molecule type" value="Genomic_DNA"/>
</dbReference>
<keyword evidence="3" id="KW-1185">Reference proteome</keyword>
<reference evidence="2 3" key="1">
    <citation type="journal article" date="2020" name="IScience">
        <title>Genome Sequencing of the Endangered Kingdonia uniflora (Circaeasteraceae, Ranunculales) Reveals Potential Mechanisms of Evolutionary Specialization.</title>
        <authorList>
            <person name="Sun Y."/>
            <person name="Deng T."/>
            <person name="Zhang A."/>
            <person name="Moore M.J."/>
            <person name="Landis J.B."/>
            <person name="Lin N."/>
            <person name="Zhang H."/>
            <person name="Zhang X."/>
            <person name="Huang J."/>
            <person name="Zhang X."/>
            <person name="Sun H."/>
            <person name="Wang H."/>
        </authorList>
    </citation>
    <scope>NUCLEOTIDE SEQUENCE [LARGE SCALE GENOMIC DNA]</scope>
    <source>
        <strain evidence="2">TB1705</strain>
        <tissue evidence="2">Leaf</tissue>
    </source>
</reference>
<evidence type="ECO:0000313" key="3">
    <source>
        <dbReference type="Proteomes" id="UP000541444"/>
    </source>
</evidence>
<feature type="signal peptide" evidence="1">
    <location>
        <begin position="1"/>
        <end position="24"/>
    </location>
</feature>
<dbReference type="Proteomes" id="UP000541444">
    <property type="component" value="Unassembled WGS sequence"/>
</dbReference>
<proteinExistence type="predicted"/>
<gene>
    <name evidence="2" type="ORF">GIB67_029892</name>
</gene>
<name>A0A7J7MQW6_9MAGN</name>
<feature type="chain" id="PRO_5029836436" description="Thionin-like protein" evidence="1">
    <location>
        <begin position="25"/>
        <end position="71"/>
    </location>
</feature>
<comment type="caution">
    <text evidence="2">The sequence shown here is derived from an EMBL/GenBank/DDBJ whole genome shotgun (WGS) entry which is preliminary data.</text>
</comment>
<keyword evidence="1" id="KW-0732">Signal</keyword>
<sequence>MKKITVLAVLALFLVSFQLKNVESDAFDCLDACQTGCVASYINDPRQMSRCDSKCTIKCDRGVVVTKVIGG</sequence>